<dbReference type="EMBL" id="FNIC01000001">
    <property type="protein sequence ID" value="SDM75531.1"/>
    <property type="molecule type" value="Genomic_DNA"/>
</dbReference>
<sequence>MTWTEPHTMTARCPEDLLAMVPVTLGFTPTDSVAMLTFGAAHPFHARVDLPTRRDDLPELVQSLMDPAGRNGVPRVVLVFFTDDEVAARRAWRALRDACRRAGIEVLEALRADGRRWFPLLHGDRHLREVGLPYDVSNHPFLAEAVLRGQVLRASRAELAESLTPMPERVAAVRAALGGRSRRWSSSPSAEELLGEGAWVEALLRRHLALRTSPGDDEVARLLEALRLPRLRDAALCVIAQETAIACVELWTDVLRRTPDERAAAPATLLGWSAWQAGHGALAWCAVEEALAADPGYDLCDQLADLLDHATPPSEWHADPDWAAGLTPRAG</sequence>
<keyword evidence="2" id="KW-1185">Reference proteome</keyword>
<gene>
    <name evidence="1" type="ORF">SAMN05192576_0860</name>
</gene>
<proteinExistence type="predicted"/>
<protein>
    <recommendedName>
        <fullName evidence="3">DUF4192 domain-containing protein</fullName>
    </recommendedName>
</protein>
<organism evidence="1 2">
    <name type="scientific">Nocardioides szechwanensis</name>
    <dbReference type="NCBI Taxonomy" id="1005944"/>
    <lineage>
        <taxon>Bacteria</taxon>
        <taxon>Bacillati</taxon>
        <taxon>Actinomycetota</taxon>
        <taxon>Actinomycetes</taxon>
        <taxon>Propionibacteriales</taxon>
        <taxon>Nocardioidaceae</taxon>
        <taxon>Nocardioides</taxon>
    </lineage>
</organism>
<dbReference type="STRING" id="1005944.SAMN05192576_0860"/>
<evidence type="ECO:0000313" key="2">
    <source>
        <dbReference type="Proteomes" id="UP000199004"/>
    </source>
</evidence>
<dbReference type="RefSeq" id="WP_143016078.1">
    <property type="nucleotide sequence ID" value="NZ_BKAE01000003.1"/>
</dbReference>
<name>A0A1G9VU65_9ACTN</name>
<dbReference type="OrthoDB" id="3264463at2"/>
<dbReference type="InterPro" id="IPR025447">
    <property type="entry name" value="DUF4192"/>
</dbReference>
<accession>A0A1G9VU65</accession>
<evidence type="ECO:0000313" key="1">
    <source>
        <dbReference type="EMBL" id="SDM75531.1"/>
    </source>
</evidence>
<reference evidence="1 2" key="1">
    <citation type="submission" date="2016-10" db="EMBL/GenBank/DDBJ databases">
        <authorList>
            <person name="de Groot N.N."/>
        </authorList>
    </citation>
    <scope>NUCLEOTIDE SEQUENCE [LARGE SCALE GENOMIC DNA]</scope>
    <source>
        <strain evidence="1 2">CGMCC 1.11147</strain>
    </source>
</reference>
<dbReference type="Pfam" id="PF13830">
    <property type="entry name" value="DUF4192"/>
    <property type="match status" value="1"/>
</dbReference>
<evidence type="ECO:0008006" key="3">
    <source>
        <dbReference type="Google" id="ProtNLM"/>
    </source>
</evidence>
<dbReference type="AlphaFoldDB" id="A0A1G9VU65"/>
<dbReference type="Proteomes" id="UP000199004">
    <property type="component" value="Unassembled WGS sequence"/>
</dbReference>